<feature type="signal peptide" evidence="3">
    <location>
        <begin position="1"/>
        <end position="27"/>
    </location>
</feature>
<proteinExistence type="inferred from homology"/>
<dbReference type="PANTHER" id="PTHR35527">
    <property type="entry name" value="CHOLOYLGLYCINE HYDROLASE"/>
    <property type="match status" value="1"/>
</dbReference>
<evidence type="ECO:0000313" key="5">
    <source>
        <dbReference type="EMBL" id="MBM7035342.1"/>
    </source>
</evidence>
<sequence length="357" mass="39629">MKSSKSKLMVALMAVTSAATFATTAEACSRILWETDNHGVFVSRTMDWMEANQPTIEVRHAGQQYKGHSSELGKTWTSKYASIGMTLYGMGLVDGFNEVGFSANGLFLDEESTGDLSGDLAQVSNAIFVAYLLDNFASVEEALENIHDIEIQQFSHNGHFMRGHYSIQDQSGDSAILEFLDDGWTIYHGKQYDVMTNSPTFQEHLTNWDQAQPTADDVVDGVFPVPGNINSAQRFVWNKYMKSQLTEPSSYTNGLAKIDSVTYKIPLDAANRADAAGVMRGYATIYSVGYNLDQKVMQVRYQFGDAYTHFFVDFNALNDGKNYAIDADNPELFGDVTEQFTQSTGVMANYVTRHHAG</sequence>
<organism evidence="5 6">
    <name type="scientific">Vibrio ulleungensis</name>
    <dbReference type="NCBI Taxonomy" id="2807619"/>
    <lineage>
        <taxon>Bacteria</taxon>
        <taxon>Pseudomonadati</taxon>
        <taxon>Pseudomonadota</taxon>
        <taxon>Gammaproteobacteria</taxon>
        <taxon>Vibrionales</taxon>
        <taxon>Vibrionaceae</taxon>
        <taxon>Vibrio</taxon>
    </lineage>
</organism>
<dbReference type="InterPro" id="IPR029132">
    <property type="entry name" value="CBAH/NAAA_C"/>
</dbReference>
<gene>
    <name evidence="5" type="ORF">JQC93_02895</name>
</gene>
<evidence type="ECO:0000256" key="3">
    <source>
        <dbReference type="SAM" id="SignalP"/>
    </source>
</evidence>
<name>A0ABS2HGX5_9VIBR</name>
<dbReference type="InterPro" id="IPR029055">
    <property type="entry name" value="Ntn_hydrolases_N"/>
</dbReference>
<comment type="caution">
    <text evidence="5">The sequence shown here is derived from an EMBL/GenBank/DDBJ whole genome shotgun (WGS) entry which is preliminary data.</text>
</comment>
<evidence type="ECO:0000256" key="1">
    <source>
        <dbReference type="ARBA" id="ARBA00006625"/>
    </source>
</evidence>
<dbReference type="EMBL" id="JAFEUM010000001">
    <property type="protein sequence ID" value="MBM7035342.1"/>
    <property type="molecule type" value="Genomic_DNA"/>
</dbReference>
<dbReference type="GO" id="GO:0016787">
    <property type="term" value="F:hydrolase activity"/>
    <property type="evidence" value="ECO:0007669"/>
    <property type="project" value="UniProtKB-KW"/>
</dbReference>
<dbReference type="Pfam" id="PF02275">
    <property type="entry name" value="CBAH"/>
    <property type="match status" value="1"/>
</dbReference>
<accession>A0ABS2HGX5</accession>
<evidence type="ECO:0000259" key="4">
    <source>
        <dbReference type="Pfam" id="PF02275"/>
    </source>
</evidence>
<dbReference type="RefSeq" id="WP_205156952.1">
    <property type="nucleotide sequence ID" value="NZ_JAFEUM010000001.1"/>
</dbReference>
<feature type="domain" description="Choloylglycine hydrolase/NAAA C-terminal" evidence="4">
    <location>
        <begin position="28"/>
        <end position="263"/>
    </location>
</feature>
<reference evidence="5 6" key="1">
    <citation type="submission" date="2021-02" db="EMBL/GenBank/DDBJ databases">
        <authorList>
            <person name="Park J.-S."/>
        </authorList>
    </citation>
    <scope>NUCLEOTIDE SEQUENCE [LARGE SCALE GENOMIC DNA]</scope>
    <source>
        <strain evidence="5 6">188UL20-2</strain>
    </source>
</reference>
<keyword evidence="3" id="KW-0732">Signal</keyword>
<protein>
    <submittedName>
        <fullName evidence="5">Linear amide C-N hydrolase</fullName>
    </submittedName>
</protein>
<dbReference type="Gene3D" id="3.60.60.10">
    <property type="entry name" value="Penicillin V Acylase, Chain A"/>
    <property type="match status" value="1"/>
</dbReference>
<dbReference type="InterPro" id="IPR052193">
    <property type="entry name" value="Peptidase_C59"/>
</dbReference>
<feature type="chain" id="PRO_5047211340" evidence="3">
    <location>
        <begin position="28"/>
        <end position="357"/>
    </location>
</feature>
<dbReference type="PANTHER" id="PTHR35527:SF2">
    <property type="entry name" value="HYDROLASE"/>
    <property type="match status" value="1"/>
</dbReference>
<dbReference type="SUPFAM" id="SSF56235">
    <property type="entry name" value="N-terminal nucleophile aminohydrolases (Ntn hydrolases)"/>
    <property type="match status" value="1"/>
</dbReference>
<evidence type="ECO:0000313" key="6">
    <source>
        <dbReference type="Proteomes" id="UP000809621"/>
    </source>
</evidence>
<keyword evidence="2 5" id="KW-0378">Hydrolase</keyword>
<dbReference type="Proteomes" id="UP000809621">
    <property type="component" value="Unassembled WGS sequence"/>
</dbReference>
<keyword evidence="6" id="KW-1185">Reference proteome</keyword>
<comment type="similarity">
    <text evidence="1">Belongs to the peptidase C59 family.</text>
</comment>
<evidence type="ECO:0000256" key="2">
    <source>
        <dbReference type="ARBA" id="ARBA00022801"/>
    </source>
</evidence>